<proteinExistence type="predicted"/>
<organism evidence="2 3">
    <name type="scientific">Clostridium chauvoei JF4335</name>
    <dbReference type="NCBI Taxonomy" id="1351755"/>
    <lineage>
        <taxon>Bacteria</taxon>
        <taxon>Bacillati</taxon>
        <taxon>Bacillota</taxon>
        <taxon>Clostridia</taxon>
        <taxon>Eubacteriales</taxon>
        <taxon>Clostridiaceae</taxon>
        <taxon>Clostridium</taxon>
    </lineage>
</organism>
<evidence type="ECO:0000256" key="1">
    <source>
        <dbReference type="SAM" id="Phobius"/>
    </source>
</evidence>
<dbReference type="Proteomes" id="UP000190476">
    <property type="component" value="Chromosome I"/>
</dbReference>
<keyword evidence="1" id="KW-1133">Transmembrane helix</keyword>
<dbReference type="AlphaFoldDB" id="A0A1U6JGT4"/>
<sequence>MKIKRTTIGFALLSVLLVIAIFITVYFIIGDKSREIKTAKNFIKTLQNVNAIDSTVKIENMEYKPLKAEGNNNPKIKYTIITENYGVDLDKDYNVIGFSKKEADISDKSILIEEEKAVELAERYIKSISNEEIKFKELRKLDVDMAQFYTVVFYKCKEGYPYYDYEVVAKINKITGELDGYSNATLEEIKHFSKINIESNKAKEIVYNYFSKLDCRASINSDPLIAYVKVKDNEIKLAYIFIADTKNKDGIIQKHKIFVSTDTGEVIGINSEGIDKPKVN</sequence>
<evidence type="ECO:0000313" key="3">
    <source>
        <dbReference type="Proteomes" id="UP000190476"/>
    </source>
</evidence>
<evidence type="ECO:0000313" key="2">
    <source>
        <dbReference type="EMBL" id="SLK19536.1"/>
    </source>
</evidence>
<feature type="transmembrane region" description="Helical" evidence="1">
    <location>
        <begin position="7"/>
        <end position="29"/>
    </location>
</feature>
<name>A0A1U6JGT4_9CLOT</name>
<evidence type="ECO:0008006" key="4">
    <source>
        <dbReference type="Google" id="ProtNLM"/>
    </source>
</evidence>
<dbReference type="OrthoDB" id="1907436at2"/>
<keyword evidence="1" id="KW-0472">Membrane</keyword>
<dbReference type="GeneID" id="66302023"/>
<accession>A0A1U6JGT4</accession>
<protein>
    <recommendedName>
        <fullName evidence="4">Peptidase propeptide and YPEB domain protein</fullName>
    </recommendedName>
</protein>
<keyword evidence="1" id="KW-0812">Transmembrane</keyword>
<dbReference type="RefSeq" id="WP_079481455.1">
    <property type="nucleotide sequence ID" value="NZ_CBML010000006.1"/>
</dbReference>
<dbReference type="EMBL" id="LT799839">
    <property type="protein sequence ID" value="SLK19536.1"/>
    <property type="molecule type" value="Genomic_DNA"/>
</dbReference>
<keyword evidence="3" id="KW-1185">Reference proteome</keyword>
<reference evidence="3" key="1">
    <citation type="submission" date="2017-03" db="EMBL/GenBank/DDBJ databases">
        <authorList>
            <person name="Falquet L."/>
            <person name="Falquet L."/>
        </authorList>
    </citation>
    <scope>NUCLEOTIDE SEQUENCE [LARGE SCALE GENOMIC DNA]</scope>
</reference>
<gene>
    <name evidence="2" type="ORF">CCH01_16980</name>
</gene>